<dbReference type="RefSeq" id="WP_282546519.1">
    <property type="nucleotide sequence ID" value="NZ_JASCIQ010000049.1"/>
</dbReference>
<dbReference type="Proteomes" id="UP001223978">
    <property type="component" value="Unassembled WGS sequence"/>
</dbReference>
<dbReference type="EMBL" id="JASCIQ010000049">
    <property type="protein sequence ID" value="MDI3408638.1"/>
    <property type="molecule type" value="Genomic_DNA"/>
</dbReference>
<accession>A0ABT6SMK0</accession>
<keyword evidence="2" id="KW-1185">Reference proteome</keyword>
<proteinExistence type="predicted"/>
<protein>
    <submittedName>
        <fullName evidence="1">Uncharacterized protein</fullName>
    </submittedName>
</protein>
<evidence type="ECO:0000313" key="2">
    <source>
        <dbReference type="Proteomes" id="UP001223978"/>
    </source>
</evidence>
<reference evidence="1 2" key="1">
    <citation type="submission" date="2023-05" db="EMBL/GenBank/DDBJ databases">
        <title>Draft genome sequence of Streptomyces sp. B-S-A6 isolated from a cave soil in Thailand.</title>
        <authorList>
            <person name="Chamroensaksri N."/>
            <person name="Muangham S."/>
        </authorList>
    </citation>
    <scope>NUCLEOTIDE SEQUENCE [LARGE SCALE GENOMIC DNA]</scope>
    <source>
        <strain evidence="1 2">B-S-A6</strain>
    </source>
</reference>
<comment type="caution">
    <text evidence="1">The sequence shown here is derived from an EMBL/GenBank/DDBJ whole genome shotgun (WGS) entry which is preliminary data.</text>
</comment>
<name>A0ABT6SMK0_9ACTN</name>
<gene>
    <name evidence="1" type="ORF">QIS96_33085</name>
</gene>
<evidence type="ECO:0000313" key="1">
    <source>
        <dbReference type="EMBL" id="MDI3408638.1"/>
    </source>
</evidence>
<sequence>MIGLPLIALFVRGRGVAGARREGVGATLKGALRMPRLGPILLIEIATLAYL</sequence>
<organism evidence="1 2">
    <name type="scientific">Streptomyces cavernicola</name>
    <dbReference type="NCBI Taxonomy" id="3043613"/>
    <lineage>
        <taxon>Bacteria</taxon>
        <taxon>Bacillati</taxon>
        <taxon>Actinomycetota</taxon>
        <taxon>Actinomycetes</taxon>
        <taxon>Kitasatosporales</taxon>
        <taxon>Streptomycetaceae</taxon>
        <taxon>Streptomyces</taxon>
    </lineage>
</organism>